<sequence length="374" mass="42516">MKLILLSIFLCTCHFTIKGVFPQQERQVSFKAINTCGLNSKIVNASEIKYTPTRMQCMELCSWNWKCNAVTHCIYGAKSSVQCHLHENINTILDCKYHEEVPECSSWKKVTPCHNNGIWHWENNTCDCFFTYKDKYCKIFRPSSCKEVYQTFIAAGRTPSSNKFVVYTPDKKPIEVFCDFRNTFGVTYISKYSLLNMTKDDLQLFVPDSSRFVMKYAIANGSQIEATLKLPSIYSDNWTVTLGVNRVLSITPVNFQLGPFILIVALPISHVYAGITLGYNAEGTDFTYSTCDQNRNNYFAFYANANQLTPKRYSRIGMTYHWQSKAKSVPSSALLTKEFLYFFEIYFGGCGGLVTCNAEQKCTGASPGFIFGIP</sequence>
<gene>
    <name evidence="3 4 5 6" type="primary">LOC115216172</name>
</gene>
<dbReference type="Proteomes" id="UP000515154">
    <property type="component" value="Linkage group LG10"/>
</dbReference>
<evidence type="ECO:0000313" key="5">
    <source>
        <dbReference type="RefSeq" id="XP_036362363.1"/>
    </source>
</evidence>
<feature type="chain" id="PRO_5045019836" evidence="1">
    <location>
        <begin position="20"/>
        <end position="374"/>
    </location>
</feature>
<organism evidence="2 5">
    <name type="scientific">Octopus sinensis</name>
    <name type="common">East Asian common octopus</name>
    <dbReference type="NCBI Taxonomy" id="2607531"/>
    <lineage>
        <taxon>Eukaryota</taxon>
        <taxon>Metazoa</taxon>
        <taxon>Spiralia</taxon>
        <taxon>Lophotrochozoa</taxon>
        <taxon>Mollusca</taxon>
        <taxon>Cephalopoda</taxon>
        <taxon>Coleoidea</taxon>
        <taxon>Octopodiformes</taxon>
        <taxon>Octopoda</taxon>
        <taxon>Incirrata</taxon>
        <taxon>Octopodidae</taxon>
        <taxon>Octopus</taxon>
    </lineage>
</organism>
<protein>
    <submittedName>
        <fullName evidence="3 4">Uncharacterized protein LOC115216172</fullName>
    </submittedName>
</protein>
<evidence type="ECO:0000256" key="1">
    <source>
        <dbReference type="SAM" id="SignalP"/>
    </source>
</evidence>
<evidence type="ECO:0000313" key="6">
    <source>
        <dbReference type="RefSeq" id="XP_036362364.1"/>
    </source>
</evidence>
<evidence type="ECO:0000313" key="4">
    <source>
        <dbReference type="RefSeq" id="XP_036362362.1"/>
    </source>
</evidence>
<dbReference type="RefSeq" id="XP_036362361.1">
    <property type="nucleotide sequence ID" value="XM_036506468.1"/>
</dbReference>
<evidence type="ECO:0000313" key="2">
    <source>
        <dbReference type="Proteomes" id="UP000515154"/>
    </source>
</evidence>
<evidence type="ECO:0000313" key="3">
    <source>
        <dbReference type="RefSeq" id="XP_036362361.1"/>
    </source>
</evidence>
<accession>A0A7E6F494</accession>
<dbReference type="RefSeq" id="XP_036362362.1">
    <property type="nucleotide sequence ID" value="XM_036506469.1"/>
</dbReference>
<dbReference type="RefSeq" id="XP_036362363.1">
    <property type="nucleotide sequence ID" value="XM_036506470.1"/>
</dbReference>
<keyword evidence="1" id="KW-0732">Signal</keyword>
<keyword evidence="2" id="KW-1185">Reference proteome</keyword>
<proteinExistence type="predicted"/>
<dbReference type="AlphaFoldDB" id="A0A7E6F494"/>
<feature type="signal peptide" evidence="1">
    <location>
        <begin position="1"/>
        <end position="19"/>
    </location>
</feature>
<reference evidence="3 4" key="1">
    <citation type="submission" date="2025-08" db="UniProtKB">
        <authorList>
            <consortium name="RefSeq"/>
        </authorList>
    </citation>
    <scope>IDENTIFICATION</scope>
</reference>
<name>A0A7E6F494_9MOLL</name>
<dbReference type="RefSeq" id="XP_036362364.1">
    <property type="nucleotide sequence ID" value="XM_036506471.1"/>
</dbReference>
<dbReference type="KEGG" id="osn:115216172"/>